<dbReference type="InterPro" id="IPR022893">
    <property type="entry name" value="Shikimate_DH_fam"/>
</dbReference>
<reference evidence="3" key="1">
    <citation type="submission" date="2016-10" db="EMBL/GenBank/DDBJ databases">
        <authorList>
            <person name="Varghese N."/>
            <person name="Submissions S."/>
        </authorList>
    </citation>
    <scope>NUCLEOTIDE SEQUENCE [LARGE SCALE GENOMIC DNA]</scope>
    <source>
        <strain evidence="3">DSM 44234</strain>
    </source>
</reference>
<dbReference type="GO" id="GO:0019632">
    <property type="term" value="P:shikimate metabolic process"/>
    <property type="evidence" value="ECO:0007669"/>
    <property type="project" value="TreeGrafter"/>
</dbReference>
<dbReference type="SUPFAM" id="SSF53223">
    <property type="entry name" value="Aminoacid dehydrogenase-like, N-terminal domain"/>
    <property type="match status" value="1"/>
</dbReference>
<dbReference type="InterPro" id="IPR013708">
    <property type="entry name" value="Shikimate_DH-bd_N"/>
</dbReference>
<organism evidence="2 3">
    <name type="scientific">Tsukamurella tyrosinosolvens</name>
    <dbReference type="NCBI Taxonomy" id="57704"/>
    <lineage>
        <taxon>Bacteria</taxon>
        <taxon>Bacillati</taxon>
        <taxon>Actinomycetota</taxon>
        <taxon>Actinomycetes</taxon>
        <taxon>Mycobacteriales</taxon>
        <taxon>Tsukamurellaceae</taxon>
        <taxon>Tsukamurella</taxon>
    </lineage>
</organism>
<accession>A0A1H4QDN5</accession>
<dbReference type="GO" id="GO:0004764">
    <property type="term" value="F:shikimate 3-dehydrogenase (NADP+) activity"/>
    <property type="evidence" value="ECO:0007669"/>
    <property type="project" value="InterPro"/>
</dbReference>
<gene>
    <name evidence="2" type="ORF">SAMN04489793_1720</name>
</gene>
<dbReference type="PANTHER" id="PTHR21089:SF9">
    <property type="entry name" value="SHIKIMATE DEHYDROGENASE-LIKE PROTEIN HI_0607"/>
    <property type="match status" value="1"/>
</dbReference>
<dbReference type="GO" id="GO:0050661">
    <property type="term" value="F:NADP binding"/>
    <property type="evidence" value="ECO:0007669"/>
    <property type="project" value="TreeGrafter"/>
</dbReference>
<dbReference type="InterPro" id="IPR036291">
    <property type="entry name" value="NAD(P)-bd_dom_sf"/>
</dbReference>
<feature type="domain" description="Shikimate dehydrogenase substrate binding N-terminal" evidence="1">
    <location>
        <begin position="38"/>
        <end position="110"/>
    </location>
</feature>
<dbReference type="Gene3D" id="3.40.50.720">
    <property type="entry name" value="NAD(P)-binding Rossmann-like Domain"/>
    <property type="match status" value="1"/>
</dbReference>
<dbReference type="PANTHER" id="PTHR21089">
    <property type="entry name" value="SHIKIMATE DEHYDROGENASE"/>
    <property type="match status" value="1"/>
</dbReference>
<dbReference type="GO" id="GO:0005829">
    <property type="term" value="C:cytosol"/>
    <property type="evidence" value="ECO:0007669"/>
    <property type="project" value="TreeGrafter"/>
</dbReference>
<dbReference type="InterPro" id="IPR046346">
    <property type="entry name" value="Aminoacid_DH-like_N_sf"/>
</dbReference>
<dbReference type="CDD" id="cd01065">
    <property type="entry name" value="NAD_bind_Shikimate_DH"/>
    <property type="match status" value="1"/>
</dbReference>
<proteinExistence type="predicted"/>
<evidence type="ECO:0000313" key="2">
    <source>
        <dbReference type="EMBL" id="SEC17668.1"/>
    </source>
</evidence>
<sequence>MRPRFPIHRIRVSGVNDSIAMPDRDTVLCMSLSGRPSSIGTRFHNYLYRELGLNYLYKAFTTTDLPAAIGGVRALGIRGCAISMPFKEAVIDLIDVMEPSASAIDSVNTIVNEDGVLHAYNTDYAAVASLLGSHGVDPALPVAVRGSGGMAKAVVAALRDHGCTDVTVVARNAAAGSALAGLYGFRHATAAPDGARVLVNATPVGMAGGPAAEDLSFPAGLVAAADTVFDVVAMPPETPLVRAGRAAGATVITGAEVIALQAAEQFVLYTGVRPDPELVRVASEYSRS</sequence>
<dbReference type="SUPFAM" id="SSF51735">
    <property type="entry name" value="NAD(P)-binding Rossmann-fold domains"/>
    <property type="match status" value="1"/>
</dbReference>
<keyword evidence="3" id="KW-1185">Reference proteome</keyword>
<dbReference type="NCBIfam" id="NF009202">
    <property type="entry name" value="PRK12550.1"/>
    <property type="match status" value="1"/>
</dbReference>
<dbReference type="Proteomes" id="UP000182241">
    <property type="component" value="Unassembled WGS sequence"/>
</dbReference>
<evidence type="ECO:0000313" key="3">
    <source>
        <dbReference type="Proteomes" id="UP000182241"/>
    </source>
</evidence>
<dbReference type="Pfam" id="PF08501">
    <property type="entry name" value="Shikimate_dh_N"/>
    <property type="match status" value="1"/>
</dbReference>
<dbReference type="EMBL" id="FNSA01000003">
    <property type="protein sequence ID" value="SEC17668.1"/>
    <property type="molecule type" value="Genomic_DNA"/>
</dbReference>
<dbReference type="Gene3D" id="3.40.50.10860">
    <property type="entry name" value="Leucine Dehydrogenase, chain A, domain 1"/>
    <property type="match status" value="1"/>
</dbReference>
<name>A0A1H4QDN5_TSUTY</name>
<dbReference type="GO" id="GO:0009423">
    <property type="term" value="P:chorismate biosynthetic process"/>
    <property type="evidence" value="ECO:0007669"/>
    <property type="project" value="TreeGrafter"/>
</dbReference>
<protein>
    <submittedName>
        <fullName evidence="2">Shikimate dehydrogenase</fullName>
    </submittedName>
</protein>
<dbReference type="STRING" id="57704.SAMN04489793_1720"/>
<evidence type="ECO:0000259" key="1">
    <source>
        <dbReference type="Pfam" id="PF08501"/>
    </source>
</evidence>
<dbReference type="AlphaFoldDB" id="A0A1H4QDN5"/>